<proteinExistence type="predicted"/>
<keyword evidence="5" id="KW-1185">Reference proteome</keyword>
<evidence type="ECO:0000256" key="1">
    <source>
        <dbReference type="ARBA" id="ARBA00023122"/>
    </source>
</evidence>
<dbReference type="InterPro" id="IPR051257">
    <property type="entry name" value="Diverse_CBS-Domain"/>
</dbReference>
<protein>
    <submittedName>
        <fullName evidence="4">CBS domain-containing protein</fullName>
    </submittedName>
</protein>
<evidence type="ECO:0000313" key="5">
    <source>
        <dbReference type="Proteomes" id="UP001596447"/>
    </source>
</evidence>
<accession>A0ABD5Z923</accession>
<sequence length="179" mass="19958">MELQAKDLMTTDVETVNPDDEVSHVLTRLAQAHFTGFPVVEEPETETETSGGYRARGELVGVVTQRDLVEIFQPSDRTLWIPVGLPPFLETVEYAIDLSWDELDTELDLAKHAGRPVREIMTEDVLTVTPDASLDDVLDVLAADERDVNRVPVVEDGQLVGIVTRQDVLLAIREERRGP</sequence>
<evidence type="ECO:0000256" key="2">
    <source>
        <dbReference type="PROSITE-ProRule" id="PRU00703"/>
    </source>
</evidence>
<dbReference type="PROSITE" id="PS51371">
    <property type="entry name" value="CBS"/>
    <property type="match status" value="2"/>
</dbReference>
<dbReference type="SMART" id="SM00116">
    <property type="entry name" value="CBS"/>
    <property type="match status" value="2"/>
</dbReference>
<comment type="caution">
    <text evidence="4">The sequence shown here is derived from an EMBL/GenBank/DDBJ whole genome shotgun (WGS) entry which is preliminary data.</text>
</comment>
<dbReference type="PANTHER" id="PTHR43080">
    <property type="entry name" value="CBS DOMAIN-CONTAINING PROTEIN CBSX3, MITOCHONDRIAL"/>
    <property type="match status" value="1"/>
</dbReference>
<keyword evidence="1 2" id="KW-0129">CBS domain</keyword>
<dbReference type="PANTHER" id="PTHR43080:SF2">
    <property type="entry name" value="CBS DOMAIN-CONTAINING PROTEIN"/>
    <property type="match status" value="1"/>
</dbReference>
<dbReference type="RefSeq" id="WP_279528480.1">
    <property type="nucleotide sequence ID" value="NZ_CP122312.1"/>
</dbReference>
<feature type="domain" description="CBS" evidence="3">
    <location>
        <begin position="9"/>
        <end position="79"/>
    </location>
</feature>
<dbReference type="EMBL" id="JBHTAR010000011">
    <property type="protein sequence ID" value="MFC7201744.1"/>
    <property type="molecule type" value="Genomic_DNA"/>
</dbReference>
<dbReference type="Gene3D" id="3.10.580.10">
    <property type="entry name" value="CBS-domain"/>
    <property type="match status" value="1"/>
</dbReference>
<dbReference type="AlphaFoldDB" id="A0ABD5Z923"/>
<dbReference type="InterPro" id="IPR046342">
    <property type="entry name" value="CBS_dom_sf"/>
</dbReference>
<name>A0ABD5Z923_9EURY</name>
<reference evidence="4 5" key="1">
    <citation type="journal article" date="2019" name="Int. J. Syst. Evol. Microbiol.">
        <title>The Global Catalogue of Microorganisms (GCM) 10K type strain sequencing project: providing services to taxonomists for standard genome sequencing and annotation.</title>
        <authorList>
            <consortium name="The Broad Institute Genomics Platform"/>
            <consortium name="The Broad Institute Genome Sequencing Center for Infectious Disease"/>
            <person name="Wu L."/>
            <person name="Ma J."/>
        </authorList>
    </citation>
    <scope>NUCLEOTIDE SEQUENCE [LARGE SCALE GENOMIC DNA]</scope>
    <source>
        <strain evidence="4 5">XZGYJ-43</strain>
    </source>
</reference>
<dbReference type="InterPro" id="IPR000644">
    <property type="entry name" value="CBS_dom"/>
</dbReference>
<evidence type="ECO:0000259" key="3">
    <source>
        <dbReference type="PROSITE" id="PS51371"/>
    </source>
</evidence>
<feature type="domain" description="CBS" evidence="3">
    <location>
        <begin position="121"/>
        <end position="179"/>
    </location>
</feature>
<dbReference type="Proteomes" id="UP001596447">
    <property type="component" value="Unassembled WGS sequence"/>
</dbReference>
<evidence type="ECO:0000313" key="4">
    <source>
        <dbReference type="EMBL" id="MFC7201744.1"/>
    </source>
</evidence>
<dbReference type="SUPFAM" id="SSF54631">
    <property type="entry name" value="CBS-domain pair"/>
    <property type="match status" value="1"/>
</dbReference>
<dbReference type="Pfam" id="PF00571">
    <property type="entry name" value="CBS"/>
    <property type="match status" value="2"/>
</dbReference>
<gene>
    <name evidence="4" type="ORF">ACFQJ9_20430</name>
</gene>
<organism evidence="4 5">
    <name type="scientific">Halospeciosus flavus</name>
    <dbReference type="NCBI Taxonomy" id="3032283"/>
    <lineage>
        <taxon>Archaea</taxon>
        <taxon>Methanobacteriati</taxon>
        <taxon>Methanobacteriota</taxon>
        <taxon>Stenosarchaea group</taxon>
        <taxon>Halobacteria</taxon>
        <taxon>Halobacteriales</taxon>
        <taxon>Halobacteriaceae</taxon>
        <taxon>Halospeciosus</taxon>
    </lineage>
</organism>